<dbReference type="SUPFAM" id="SSF51735">
    <property type="entry name" value="NAD(P)-binding Rossmann-fold domains"/>
    <property type="match status" value="1"/>
</dbReference>
<dbReference type="GO" id="GO:0006729">
    <property type="term" value="P:tetrahydrobiopterin biosynthetic process"/>
    <property type="evidence" value="ECO:0007669"/>
    <property type="project" value="TreeGrafter"/>
</dbReference>
<proteinExistence type="predicted"/>
<keyword evidence="4 5" id="KW-0560">Oxidoreductase</keyword>
<dbReference type="EMBL" id="JACCFH010000001">
    <property type="protein sequence ID" value="NYG31920.1"/>
    <property type="molecule type" value="Genomic_DNA"/>
</dbReference>
<dbReference type="GO" id="GO:0004757">
    <property type="term" value="F:sepiapterin reductase (NADP+) activity"/>
    <property type="evidence" value="ECO:0007669"/>
    <property type="project" value="TreeGrafter"/>
</dbReference>
<dbReference type="Gene3D" id="3.40.50.720">
    <property type="entry name" value="NAD(P)-binding Rossmann-like Domain"/>
    <property type="match status" value="1"/>
</dbReference>
<reference evidence="5 6" key="1">
    <citation type="submission" date="2020-07" db="EMBL/GenBank/DDBJ databases">
        <title>Genomic Encyclopedia of Archaeal and Bacterial Type Strains, Phase II (KMG-II): from individual species to whole genera.</title>
        <authorList>
            <person name="Goeker M."/>
        </authorList>
    </citation>
    <scope>NUCLEOTIDE SEQUENCE [LARGE SCALE GENOMIC DNA]</scope>
    <source>
        <strain evidence="5 6">DSM 21226</strain>
    </source>
</reference>
<evidence type="ECO:0000256" key="4">
    <source>
        <dbReference type="ARBA" id="ARBA00023002"/>
    </source>
</evidence>
<dbReference type="InterPro" id="IPR051721">
    <property type="entry name" value="Biopterin_syn/organic_redct"/>
</dbReference>
<evidence type="ECO:0000256" key="3">
    <source>
        <dbReference type="ARBA" id="ARBA00022857"/>
    </source>
</evidence>
<gene>
    <name evidence="5" type="ORF">BDD16_000906</name>
</gene>
<dbReference type="InterPro" id="IPR036291">
    <property type="entry name" value="NAD(P)-bd_dom_sf"/>
</dbReference>
<dbReference type="RefSeq" id="WP_179632865.1">
    <property type="nucleotide sequence ID" value="NZ_JACCFH010000001.1"/>
</dbReference>
<keyword evidence="2" id="KW-0963">Cytoplasm</keyword>
<evidence type="ECO:0000256" key="2">
    <source>
        <dbReference type="ARBA" id="ARBA00022490"/>
    </source>
</evidence>
<dbReference type="PANTHER" id="PTHR44085:SF2">
    <property type="entry name" value="SEPIAPTERIN REDUCTASE"/>
    <property type="match status" value="1"/>
</dbReference>
<dbReference type="PANTHER" id="PTHR44085">
    <property type="entry name" value="SEPIAPTERIN REDUCTASE"/>
    <property type="match status" value="1"/>
</dbReference>
<dbReference type="EC" id="1.1.1.320" evidence="5"/>
<dbReference type="Proteomes" id="UP000518288">
    <property type="component" value="Unassembled WGS sequence"/>
</dbReference>
<evidence type="ECO:0000313" key="5">
    <source>
        <dbReference type="EMBL" id="NYG31920.1"/>
    </source>
</evidence>
<sequence length="249" mass="25606">MNPRLALVTGGSRGLGRALVTQLQAEGWRVVELSRSAPMADSVRVDLAQPAAVAQVLAEALAGIDPISVSELLVLHNAGTVQPVGPAANKPVGEVIDALNVNLVSGIAFLVTAMAHFQSCPGRKVVAQITSGAAVRAHAGLSLYSAAKAGMDQFMRVVAAEQTHQAHPFLALSLDPGALDTDMQAVLRSASSTDYPGAAAFARRQRDGQLGQVEAVATALRRLLDTPAALAPGERHGLRGPGPASIPVS</sequence>
<dbReference type="PRINTS" id="PR00081">
    <property type="entry name" value="GDHRDH"/>
</dbReference>
<evidence type="ECO:0000313" key="6">
    <source>
        <dbReference type="Proteomes" id="UP000518288"/>
    </source>
</evidence>
<dbReference type="InterPro" id="IPR020904">
    <property type="entry name" value="Sc_DH/Rdtase_CS"/>
</dbReference>
<comment type="caution">
    <text evidence="5">The sequence shown here is derived from an EMBL/GenBank/DDBJ whole genome shotgun (WGS) entry which is preliminary data.</text>
</comment>
<keyword evidence="3" id="KW-0521">NADP</keyword>
<dbReference type="AlphaFoldDB" id="A0A7Y9UIP1"/>
<organism evidence="5 6">
    <name type="scientific">Sphaerotilus montanus</name>
    <dbReference type="NCBI Taxonomy" id="522889"/>
    <lineage>
        <taxon>Bacteria</taxon>
        <taxon>Pseudomonadati</taxon>
        <taxon>Pseudomonadota</taxon>
        <taxon>Betaproteobacteria</taxon>
        <taxon>Burkholderiales</taxon>
        <taxon>Sphaerotilaceae</taxon>
        <taxon>Sphaerotilus</taxon>
    </lineage>
</organism>
<protein>
    <submittedName>
        <fullName evidence="5">Benzil reductase ((S)-benzoin forming)</fullName>
        <ecNumber evidence="5">1.1.1.320</ecNumber>
    </submittedName>
</protein>
<dbReference type="InterPro" id="IPR002347">
    <property type="entry name" value="SDR_fam"/>
</dbReference>
<dbReference type="GO" id="GO:0005737">
    <property type="term" value="C:cytoplasm"/>
    <property type="evidence" value="ECO:0007669"/>
    <property type="project" value="UniProtKB-SubCell"/>
</dbReference>
<keyword evidence="6" id="KW-1185">Reference proteome</keyword>
<comment type="subcellular location">
    <subcellularLocation>
        <location evidence="1">Cytoplasm</location>
    </subcellularLocation>
</comment>
<evidence type="ECO:0000256" key="1">
    <source>
        <dbReference type="ARBA" id="ARBA00004496"/>
    </source>
</evidence>
<dbReference type="Pfam" id="PF00106">
    <property type="entry name" value="adh_short"/>
    <property type="match status" value="1"/>
</dbReference>
<dbReference type="PROSITE" id="PS00061">
    <property type="entry name" value="ADH_SHORT"/>
    <property type="match status" value="1"/>
</dbReference>
<accession>A0A7Y9UIP1</accession>
<name>A0A7Y9UIP1_9BURK</name>